<organism evidence="1 2">
    <name type="scientific">Halobacteriovorax vibrionivorans</name>
    <dbReference type="NCBI Taxonomy" id="2152716"/>
    <lineage>
        <taxon>Bacteria</taxon>
        <taxon>Pseudomonadati</taxon>
        <taxon>Bdellovibrionota</taxon>
        <taxon>Bacteriovoracia</taxon>
        <taxon>Bacteriovoracales</taxon>
        <taxon>Halobacteriovoraceae</taxon>
        <taxon>Halobacteriovorax</taxon>
    </lineage>
</organism>
<comment type="caution">
    <text evidence="1">The sequence shown here is derived from an EMBL/GenBank/DDBJ whole genome shotgun (WGS) entry which is preliminary data.</text>
</comment>
<name>A0ABY0IIQ4_9BACT</name>
<protein>
    <recommendedName>
        <fullName evidence="3">Peptidase C51 domain-containing protein</fullName>
    </recommendedName>
</protein>
<evidence type="ECO:0000313" key="1">
    <source>
        <dbReference type="EMBL" id="RZF22841.1"/>
    </source>
</evidence>
<sequence>MKVNCFSVIQEELADKGINLPFNRVFELFDAIESSKKIKQKFSELCIGDIVLWRKNIIPISGDSGHIAIIREIKEDGWIRVFDYSKQPHSNEDCLRPGSGEGDMKLILDGDEINGFIWSKEIKKTKMTKVLGISPQDLVELF</sequence>
<dbReference type="Proteomes" id="UP000443582">
    <property type="component" value="Unassembled WGS sequence"/>
</dbReference>
<accession>A0ABY0IIQ4</accession>
<dbReference type="RefSeq" id="WP_114705785.1">
    <property type="nucleotide sequence ID" value="NZ_QDKL01000001.1"/>
</dbReference>
<dbReference type="EMBL" id="QDKL01000001">
    <property type="protein sequence ID" value="RZF22841.1"/>
    <property type="molecule type" value="Genomic_DNA"/>
</dbReference>
<keyword evidence="2" id="KW-1185">Reference proteome</keyword>
<evidence type="ECO:0000313" key="2">
    <source>
        <dbReference type="Proteomes" id="UP000443582"/>
    </source>
</evidence>
<proteinExistence type="predicted"/>
<gene>
    <name evidence="1" type="ORF">DAY19_03450</name>
</gene>
<reference evidence="2" key="1">
    <citation type="journal article" date="2019" name="Int. J. Syst. Evol. Microbiol.">
        <title>Halobacteriovorax valvorus sp. nov., a novel prokaryotic predator isolated from coastal seawater of China.</title>
        <authorList>
            <person name="Chen M.-X."/>
        </authorList>
    </citation>
    <scope>NUCLEOTIDE SEQUENCE [LARGE SCALE GENOMIC DNA]</scope>
    <source>
        <strain evidence="2">BL9</strain>
    </source>
</reference>
<evidence type="ECO:0008006" key="3">
    <source>
        <dbReference type="Google" id="ProtNLM"/>
    </source>
</evidence>